<name>A0A9D4C9U2_DREPO</name>
<dbReference type="GO" id="GO:0016020">
    <property type="term" value="C:membrane"/>
    <property type="evidence" value="ECO:0007669"/>
    <property type="project" value="TreeGrafter"/>
</dbReference>
<evidence type="ECO:0000256" key="1">
    <source>
        <dbReference type="SAM" id="Phobius"/>
    </source>
</evidence>
<dbReference type="PANTHER" id="PTHR21824">
    <property type="entry name" value="TRANSMEMBRANE PROTEIN 177"/>
    <property type="match status" value="1"/>
</dbReference>
<dbReference type="OrthoDB" id="110174at2759"/>
<evidence type="ECO:0008006" key="4">
    <source>
        <dbReference type="Google" id="ProtNLM"/>
    </source>
</evidence>
<keyword evidence="3" id="KW-1185">Reference proteome</keyword>
<dbReference type="Proteomes" id="UP000828390">
    <property type="component" value="Unassembled WGS sequence"/>
</dbReference>
<protein>
    <recommendedName>
        <fullName evidence="4">Transmembrane protein 177</fullName>
    </recommendedName>
</protein>
<accession>A0A9D4C9U2</accession>
<reference evidence="2" key="1">
    <citation type="journal article" date="2019" name="bioRxiv">
        <title>The Genome of the Zebra Mussel, Dreissena polymorpha: A Resource for Invasive Species Research.</title>
        <authorList>
            <person name="McCartney M.A."/>
            <person name="Auch B."/>
            <person name="Kono T."/>
            <person name="Mallez S."/>
            <person name="Zhang Y."/>
            <person name="Obille A."/>
            <person name="Becker A."/>
            <person name="Abrahante J.E."/>
            <person name="Garbe J."/>
            <person name="Badalamenti J.P."/>
            <person name="Herman A."/>
            <person name="Mangelson H."/>
            <person name="Liachko I."/>
            <person name="Sullivan S."/>
            <person name="Sone E.D."/>
            <person name="Koren S."/>
            <person name="Silverstein K.A.T."/>
            <person name="Beckman K.B."/>
            <person name="Gohl D.M."/>
        </authorList>
    </citation>
    <scope>NUCLEOTIDE SEQUENCE</scope>
    <source>
        <strain evidence="2">Duluth1</strain>
        <tissue evidence="2">Whole animal</tissue>
    </source>
</reference>
<dbReference type="EMBL" id="JAIWYP010000013">
    <property type="protein sequence ID" value="KAH3719593.1"/>
    <property type="molecule type" value="Genomic_DNA"/>
</dbReference>
<organism evidence="2 3">
    <name type="scientific">Dreissena polymorpha</name>
    <name type="common">Zebra mussel</name>
    <name type="synonym">Mytilus polymorpha</name>
    <dbReference type="NCBI Taxonomy" id="45954"/>
    <lineage>
        <taxon>Eukaryota</taxon>
        <taxon>Metazoa</taxon>
        <taxon>Spiralia</taxon>
        <taxon>Lophotrochozoa</taxon>
        <taxon>Mollusca</taxon>
        <taxon>Bivalvia</taxon>
        <taxon>Autobranchia</taxon>
        <taxon>Heteroconchia</taxon>
        <taxon>Euheterodonta</taxon>
        <taxon>Imparidentia</taxon>
        <taxon>Neoheterodontei</taxon>
        <taxon>Myida</taxon>
        <taxon>Dreissenoidea</taxon>
        <taxon>Dreissenidae</taxon>
        <taxon>Dreissena</taxon>
    </lineage>
</organism>
<gene>
    <name evidence="2" type="ORF">DPMN_062444</name>
</gene>
<dbReference type="PANTHER" id="PTHR21824:SF4">
    <property type="entry name" value="TRANSMEMBRANE PROTEIN 177"/>
    <property type="match status" value="1"/>
</dbReference>
<reference evidence="2" key="2">
    <citation type="submission" date="2020-11" db="EMBL/GenBank/DDBJ databases">
        <authorList>
            <person name="McCartney M.A."/>
            <person name="Auch B."/>
            <person name="Kono T."/>
            <person name="Mallez S."/>
            <person name="Becker A."/>
            <person name="Gohl D.M."/>
            <person name="Silverstein K.A.T."/>
            <person name="Koren S."/>
            <person name="Bechman K.B."/>
            <person name="Herman A."/>
            <person name="Abrahante J.E."/>
            <person name="Garbe J."/>
        </authorList>
    </citation>
    <scope>NUCLEOTIDE SEQUENCE</scope>
    <source>
        <strain evidence="2">Duluth1</strain>
        <tissue evidence="2">Whole animal</tissue>
    </source>
</reference>
<sequence length="313" mass="36033">MGRILAFAAQASPFLLAGLALGGSMYRLVNHTFYASGKCKKVAVDNNLEKTLSPYLNSMVNKVADNFLSGKISPRDFAEIKFFLAETSEVYSRGSTKTRPCGFIGIPKHFLYQDTKDVRLEELPFPDTKDILDSDKQERLKESLCLSEQAKKFALTSEINSINTYYIHFKFFDFLPLLTGFTYTWVAVSDKLNRVPPLAQIGLICVIALLWTTIGYLFEDMYEQYRINKADRRTAALGDEYIHGGIEYFEKLLIRNQIVRETELISGKAPYNKDGERINKWYEYGRPFFNKRLERLRGLKKEELVDREEKTVS</sequence>
<dbReference type="InterPro" id="IPR026620">
    <property type="entry name" value="TMEM177"/>
</dbReference>
<comment type="caution">
    <text evidence="2">The sequence shown here is derived from an EMBL/GenBank/DDBJ whole genome shotgun (WGS) entry which is preliminary data.</text>
</comment>
<feature type="transmembrane region" description="Helical" evidence="1">
    <location>
        <begin position="198"/>
        <end position="218"/>
    </location>
</feature>
<keyword evidence="1" id="KW-1133">Transmembrane helix</keyword>
<proteinExistence type="predicted"/>
<keyword evidence="1" id="KW-0812">Transmembrane</keyword>
<evidence type="ECO:0000313" key="3">
    <source>
        <dbReference type="Proteomes" id="UP000828390"/>
    </source>
</evidence>
<dbReference type="AlphaFoldDB" id="A0A9D4C9U2"/>
<evidence type="ECO:0000313" key="2">
    <source>
        <dbReference type="EMBL" id="KAH3719593.1"/>
    </source>
</evidence>
<keyword evidence="1" id="KW-0472">Membrane</keyword>